<accession>A0A2W5CX01</accession>
<name>A0A2W5CX01_9CORY</name>
<reference evidence="2 3" key="1">
    <citation type="submission" date="2017-11" db="EMBL/GenBank/DDBJ databases">
        <title>Infants hospitalized years apart are colonized by the same room-sourced microbial strains.</title>
        <authorList>
            <person name="Brooks B."/>
            <person name="Olm M.R."/>
            <person name="Firek B.A."/>
            <person name="Baker R."/>
            <person name="Thomas B.C."/>
            <person name="Morowitz M.J."/>
            <person name="Banfield J.F."/>
        </authorList>
    </citation>
    <scope>NUCLEOTIDE SEQUENCE [LARGE SCALE GENOMIC DNA]</scope>
    <source>
        <strain evidence="2">S2_012_000_R3_87</strain>
    </source>
</reference>
<gene>
    <name evidence="2" type="ORF">DI609_08250</name>
</gene>
<dbReference type="EMBL" id="QFNY01000197">
    <property type="protein sequence ID" value="PZO99465.1"/>
    <property type="molecule type" value="Genomic_DNA"/>
</dbReference>
<dbReference type="AlphaFoldDB" id="A0A2W5CX01"/>
<feature type="transmembrane region" description="Helical" evidence="1">
    <location>
        <begin position="20"/>
        <end position="38"/>
    </location>
</feature>
<keyword evidence="1" id="KW-0472">Membrane</keyword>
<protein>
    <submittedName>
        <fullName evidence="2">Uncharacterized protein</fullName>
    </submittedName>
</protein>
<keyword evidence="1" id="KW-0812">Transmembrane</keyword>
<organism evidence="2 3">
    <name type="scientific">Corynebacterium urealyticum</name>
    <dbReference type="NCBI Taxonomy" id="43771"/>
    <lineage>
        <taxon>Bacteria</taxon>
        <taxon>Bacillati</taxon>
        <taxon>Actinomycetota</taxon>
        <taxon>Actinomycetes</taxon>
        <taxon>Mycobacteriales</taxon>
        <taxon>Corynebacteriaceae</taxon>
        <taxon>Corynebacterium</taxon>
    </lineage>
</organism>
<keyword evidence="1" id="KW-1133">Transmembrane helix</keyword>
<evidence type="ECO:0000256" key="1">
    <source>
        <dbReference type="SAM" id="Phobius"/>
    </source>
</evidence>
<proteinExistence type="predicted"/>
<comment type="caution">
    <text evidence="2">The sequence shown here is derived from an EMBL/GenBank/DDBJ whole genome shotgun (WGS) entry which is preliminary data.</text>
</comment>
<evidence type="ECO:0000313" key="2">
    <source>
        <dbReference type="EMBL" id="PZO99465.1"/>
    </source>
</evidence>
<sequence>MNNSPLNALTSLDFNSPAQLIATVALLALLFFALRTLYKEARRIFRKAERSYGKLVAAGLITTGSGGALTDAFGIPSDIINHLGMGGLFF</sequence>
<evidence type="ECO:0000313" key="3">
    <source>
        <dbReference type="Proteomes" id="UP000249451"/>
    </source>
</evidence>
<dbReference type="Proteomes" id="UP000249451">
    <property type="component" value="Unassembled WGS sequence"/>
</dbReference>